<reference evidence="2" key="1">
    <citation type="journal article" date="2019" name="Int. J. Syst. Evol. Microbiol.">
        <title>The Global Catalogue of Microorganisms (GCM) 10K type strain sequencing project: providing services to taxonomists for standard genome sequencing and annotation.</title>
        <authorList>
            <consortium name="The Broad Institute Genomics Platform"/>
            <consortium name="The Broad Institute Genome Sequencing Center for Infectious Disease"/>
            <person name="Wu L."/>
            <person name="Ma J."/>
        </authorList>
    </citation>
    <scope>NUCLEOTIDE SEQUENCE [LARGE SCALE GENOMIC DNA]</scope>
    <source>
        <strain evidence="2">KCTC 22814</strain>
    </source>
</reference>
<dbReference type="EMBL" id="JBHUPB010000003">
    <property type="protein sequence ID" value="MFD2966564.1"/>
    <property type="molecule type" value="Genomic_DNA"/>
</dbReference>
<organism evidence="1 2">
    <name type="scientific">Sphingobacterium bambusae</name>
    <dbReference type="NCBI Taxonomy" id="662858"/>
    <lineage>
        <taxon>Bacteria</taxon>
        <taxon>Pseudomonadati</taxon>
        <taxon>Bacteroidota</taxon>
        <taxon>Sphingobacteriia</taxon>
        <taxon>Sphingobacteriales</taxon>
        <taxon>Sphingobacteriaceae</taxon>
        <taxon>Sphingobacterium</taxon>
    </lineage>
</organism>
<comment type="caution">
    <text evidence="1">The sequence shown here is derived from an EMBL/GenBank/DDBJ whole genome shotgun (WGS) entry which is preliminary data.</text>
</comment>
<evidence type="ECO:0000313" key="2">
    <source>
        <dbReference type="Proteomes" id="UP001597525"/>
    </source>
</evidence>
<evidence type="ECO:0000313" key="1">
    <source>
        <dbReference type="EMBL" id="MFD2966564.1"/>
    </source>
</evidence>
<proteinExistence type="predicted"/>
<accession>A0ABW6BDI3</accession>
<name>A0ABW6BDI3_9SPHI</name>
<dbReference type="RefSeq" id="WP_320184348.1">
    <property type="nucleotide sequence ID" value="NZ_CP138332.1"/>
</dbReference>
<dbReference type="Proteomes" id="UP001597525">
    <property type="component" value="Unassembled WGS sequence"/>
</dbReference>
<protein>
    <submittedName>
        <fullName evidence="1">Uncharacterized protein</fullName>
    </submittedName>
</protein>
<keyword evidence="2" id="KW-1185">Reference proteome</keyword>
<gene>
    <name evidence="1" type="ORF">ACFS7Y_04155</name>
</gene>
<sequence>MSIYPVEILPCPEFKTIVCDLSDYFLIRTTKSSEGIIDALTGKIDVQAICSPKEQIEDLSTSLFGIYNHGHVPVELTQMGKREYAVSCNPDQQVDPVPVFDTHFTLQQHKGSWMVAIKDIKGKIADYTMGENRDQFQAICNVLHTPMLWNYWHFSVRWYLVEQGQFLADVEDPKLAGKYKKRLGHEARSLIAQFAVAYASDVVPINHACYIR</sequence>